<name>A0A562VA80_9ACTN</name>
<sequence length="431" mass="45934">MTSPLKKLTALYEEAEPGTTPPVASVAVRDSTGIASTTVGGRPGTRFQAASISKAVAAAAALRLVADDVIALDRDVTTYLRSWRPPSETHVPFTLRQLLSHSAGLTVHGFPGYAPGLPLPTLPQILDGADPANTGPVRVAGIPGLTFKYSGGGYTVVQQLMEDVTGAPFADLADELVFRPAGMFTATYHPDSDSTAVAHVDGRPVAGGGHRYPEQAAAGMWCTAEDLIRFVSAIRDAAEGDGELLPTALAREMLTEQAAPLGLGLFLEPDPVLPRFGHGGDNHGFTCFVTASRTGPYAVAVMHNDDTSIDMLTRVKDTAMRETGWPHTAEETTRSRGVRTLDDWRHRYGGDWRLPDGRNVRIDWPRDGGDDAKAPTITVGDGAALTLTVHGLRHVSVDAVRTELEFDLDSSGRATTMTIRQFGTESTATRV</sequence>
<gene>
    <name evidence="2" type="ORF">LX16_0472</name>
</gene>
<dbReference type="InterPro" id="IPR012338">
    <property type="entry name" value="Beta-lactam/transpept-like"/>
</dbReference>
<dbReference type="Pfam" id="PF00144">
    <property type="entry name" value="Beta-lactamase"/>
    <property type="match status" value="1"/>
</dbReference>
<evidence type="ECO:0000313" key="2">
    <source>
        <dbReference type="EMBL" id="TWJ14782.1"/>
    </source>
</evidence>
<feature type="domain" description="Beta-lactamase-related" evidence="1">
    <location>
        <begin position="24"/>
        <end position="309"/>
    </location>
</feature>
<dbReference type="SUPFAM" id="SSF56601">
    <property type="entry name" value="beta-lactamase/transpeptidase-like"/>
    <property type="match status" value="1"/>
</dbReference>
<dbReference type="InterPro" id="IPR050789">
    <property type="entry name" value="Diverse_Enzym_Activities"/>
</dbReference>
<reference evidence="2 3" key="1">
    <citation type="journal article" date="2013" name="Stand. Genomic Sci.">
        <title>Genomic Encyclopedia of Type Strains, Phase I: The one thousand microbial genomes (KMG-I) project.</title>
        <authorList>
            <person name="Kyrpides N.C."/>
            <person name="Woyke T."/>
            <person name="Eisen J.A."/>
            <person name="Garrity G."/>
            <person name="Lilburn T.G."/>
            <person name="Beck B.J."/>
            <person name="Whitman W.B."/>
            <person name="Hugenholtz P."/>
            <person name="Klenk H.P."/>
        </authorList>
    </citation>
    <scope>NUCLEOTIDE SEQUENCE [LARGE SCALE GENOMIC DNA]</scope>
    <source>
        <strain evidence="2 3">DSM 45044</strain>
    </source>
</reference>
<dbReference type="InterPro" id="IPR001466">
    <property type="entry name" value="Beta-lactam-related"/>
</dbReference>
<dbReference type="OrthoDB" id="9809635at2"/>
<proteinExistence type="predicted"/>
<accession>A0A562VA80</accession>
<dbReference type="Proteomes" id="UP000321617">
    <property type="component" value="Unassembled WGS sequence"/>
</dbReference>
<dbReference type="AlphaFoldDB" id="A0A562VA80"/>
<dbReference type="EMBL" id="VLLL01000005">
    <property type="protein sequence ID" value="TWJ14782.1"/>
    <property type="molecule type" value="Genomic_DNA"/>
</dbReference>
<evidence type="ECO:0000259" key="1">
    <source>
        <dbReference type="Pfam" id="PF00144"/>
    </source>
</evidence>
<organism evidence="2 3">
    <name type="scientific">Stackebrandtia albiflava</name>
    <dbReference type="NCBI Taxonomy" id="406432"/>
    <lineage>
        <taxon>Bacteria</taxon>
        <taxon>Bacillati</taxon>
        <taxon>Actinomycetota</taxon>
        <taxon>Actinomycetes</taxon>
        <taxon>Glycomycetales</taxon>
        <taxon>Glycomycetaceae</taxon>
        <taxon>Stackebrandtia</taxon>
    </lineage>
</organism>
<dbReference type="RefSeq" id="WP_147132394.1">
    <property type="nucleotide sequence ID" value="NZ_BAABIJ010000001.1"/>
</dbReference>
<protein>
    <submittedName>
        <fullName evidence="2">Beta-lactamase</fullName>
    </submittedName>
</protein>
<evidence type="ECO:0000313" key="3">
    <source>
        <dbReference type="Proteomes" id="UP000321617"/>
    </source>
</evidence>
<dbReference type="Gene3D" id="3.40.710.10">
    <property type="entry name" value="DD-peptidase/beta-lactamase superfamily"/>
    <property type="match status" value="1"/>
</dbReference>
<dbReference type="PANTHER" id="PTHR43283">
    <property type="entry name" value="BETA-LACTAMASE-RELATED"/>
    <property type="match status" value="1"/>
</dbReference>
<keyword evidence="3" id="KW-1185">Reference proteome</keyword>
<comment type="caution">
    <text evidence="2">The sequence shown here is derived from an EMBL/GenBank/DDBJ whole genome shotgun (WGS) entry which is preliminary data.</text>
</comment>